<dbReference type="SUPFAM" id="SSF56801">
    <property type="entry name" value="Acetyl-CoA synthetase-like"/>
    <property type="match status" value="1"/>
</dbReference>
<dbReference type="InterPro" id="IPR042099">
    <property type="entry name" value="ANL_N_sf"/>
</dbReference>
<dbReference type="RefSeq" id="WP_086534814.1">
    <property type="nucleotide sequence ID" value="NZ_NGFO01000007.1"/>
</dbReference>
<dbReference type="Gene3D" id="3.40.50.12780">
    <property type="entry name" value="N-terminal domain of ligase-like"/>
    <property type="match status" value="1"/>
</dbReference>
<evidence type="ECO:0000259" key="3">
    <source>
        <dbReference type="Pfam" id="PF00501"/>
    </source>
</evidence>
<accession>A0A243QCE0</accession>
<keyword evidence="6" id="KW-1185">Reference proteome</keyword>
<dbReference type="GO" id="GO:0031956">
    <property type="term" value="F:medium-chain fatty acid-CoA ligase activity"/>
    <property type="evidence" value="ECO:0007669"/>
    <property type="project" value="TreeGrafter"/>
</dbReference>
<dbReference type="STRING" id="417102.CA982_08050"/>
<comment type="similarity">
    <text evidence="1">Belongs to the ATP-dependent AMP-binding enzyme family.</text>
</comment>
<dbReference type="InterPro" id="IPR045851">
    <property type="entry name" value="AMP-bd_C_sf"/>
</dbReference>
<dbReference type="InterPro" id="IPR020845">
    <property type="entry name" value="AMP-binding_CS"/>
</dbReference>
<dbReference type="GO" id="GO:0006631">
    <property type="term" value="P:fatty acid metabolic process"/>
    <property type="evidence" value="ECO:0007669"/>
    <property type="project" value="TreeGrafter"/>
</dbReference>
<gene>
    <name evidence="5" type="ORF">CA982_08050</name>
</gene>
<dbReference type="Pfam" id="PF00501">
    <property type="entry name" value="AMP-binding"/>
    <property type="match status" value="1"/>
</dbReference>
<sequence>MSNPALITCGRFGRTLPEVQDRAARLATALAGVGVGPGDRVAIVMRNDVAFLEVTLAAGLIGAAPVPINWHWTGDDLAHALSDSGANVVVVHTDLLAAVRKRAKPDVAIVEAAVPSEISDAYGSKAPSTSGDFPLLQDWSTRPEPWSGPTPPAPMSVIYTSGTTGRAKGVLREPIRDEDRPHVVSTIAELWHLEPDGTTVVPAPLYHSAPNVHAMFAVAMGMNVHLMPKFDAEELLRLIEEHRVDSIQVVPTMLTRLLQLPKEKRNAYDVSSLKAIVHAAAPCPPHVKTQIIDWFGPIVSEYYGGAEIGAFTACSSAEFLAHPGTVGRPIKDADIRILDANGIEVPEGIDGQIYGRCFTGWPDFTYIGDPGKRENMERDGYLSLGDIGHVRDGYLYLSDRLTDMVVSGGVNIYPAEIEGCLLELDGVADVAVFGIPDADLGEVLAAYIEPSQGKEIDPGAVRAHVASRLARYKMPREVVITDSLPREDTGKLFKRLLREPYWRDERSLAPGESS</sequence>
<feature type="domain" description="AMP-binding enzyme C-terminal" evidence="4">
    <location>
        <begin position="416"/>
        <end position="491"/>
    </location>
</feature>
<name>A0A243QCE0_9ACTN</name>
<dbReference type="Pfam" id="PF13193">
    <property type="entry name" value="AMP-binding_C"/>
    <property type="match status" value="1"/>
</dbReference>
<keyword evidence="2 5" id="KW-0436">Ligase</keyword>
<evidence type="ECO:0000256" key="2">
    <source>
        <dbReference type="ARBA" id="ARBA00022598"/>
    </source>
</evidence>
<proteinExistence type="inferred from homology"/>
<evidence type="ECO:0000313" key="6">
    <source>
        <dbReference type="Proteomes" id="UP000194632"/>
    </source>
</evidence>
<dbReference type="OrthoDB" id="9803968at2"/>
<dbReference type="AlphaFoldDB" id="A0A243QCE0"/>
<dbReference type="PROSITE" id="PS00455">
    <property type="entry name" value="AMP_BINDING"/>
    <property type="match status" value="1"/>
</dbReference>
<dbReference type="PANTHER" id="PTHR43201:SF5">
    <property type="entry name" value="MEDIUM-CHAIN ACYL-COA LIGASE ACSF2, MITOCHONDRIAL"/>
    <property type="match status" value="1"/>
</dbReference>
<dbReference type="InterPro" id="IPR025110">
    <property type="entry name" value="AMP-bd_C"/>
</dbReference>
<organism evidence="5 6">
    <name type="scientific">Gordonia lacunae</name>
    <dbReference type="NCBI Taxonomy" id="417102"/>
    <lineage>
        <taxon>Bacteria</taxon>
        <taxon>Bacillati</taxon>
        <taxon>Actinomycetota</taxon>
        <taxon>Actinomycetes</taxon>
        <taxon>Mycobacteriales</taxon>
        <taxon>Gordoniaceae</taxon>
        <taxon>Gordonia</taxon>
    </lineage>
</organism>
<feature type="domain" description="AMP-dependent synthetase/ligase" evidence="3">
    <location>
        <begin position="15"/>
        <end position="354"/>
    </location>
</feature>
<reference evidence="5 6" key="1">
    <citation type="submission" date="2017-05" db="EMBL/GenBank/DDBJ databases">
        <title>Biotechnological potential of actinobacteria isolated from South African environments.</title>
        <authorList>
            <person name="Le Roes-Hill M."/>
            <person name="Prins A."/>
            <person name="Durrell K.A."/>
        </authorList>
    </citation>
    <scope>NUCLEOTIDE SEQUENCE [LARGE SCALE GENOMIC DNA]</scope>
    <source>
        <strain evidence="5">BS2</strain>
    </source>
</reference>
<dbReference type="Proteomes" id="UP000194632">
    <property type="component" value="Unassembled WGS sequence"/>
</dbReference>
<comment type="caution">
    <text evidence="5">The sequence shown here is derived from an EMBL/GenBank/DDBJ whole genome shotgun (WGS) entry which is preliminary data.</text>
</comment>
<dbReference type="InterPro" id="IPR000873">
    <property type="entry name" value="AMP-dep_synth/lig_dom"/>
</dbReference>
<evidence type="ECO:0000313" key="5">
    <source>
        <dbReference type="EMBL" id="OUC79400.1"/>
    </source>
</evidence>
<dbReference type="Gene3D" id="3.30.300.30">
    <property type="match status" value="1"/>
</dbReference>
<protein>
    <submittedName>
        <fullName evidence="5">Long-chain fatty acid--CoA ligase</fullName>
    </submittedName>
</protein>
<evidence type="ECO:0000256" key="1">
    <source>
        <dbReference type="ARBA" id="ARBA00006432"/>
    </source>
</evidence>
<dbReference type="PANTHER" id="PTHR43201">
    <property type="entry name" value="ACYL-COA SYNTHETASE"/>
    <property type="match status" value="1"/>
</dbReference>
<dbReference type="EMBL" id="NGFO01000007">
    <property type="protein sequence ID" value="OUC79400.1"/>
    <property type="molecule type" value="Genomic_DNA"/>
</dbReference>
<evidence type="ECO:0000259" key="4">
    <source>
        <dbReference type="Pfam" id="PF13193"/>
    </source>
</evidence>